<dbReference type="AlphaFoldDB" id="A0A1U2M850"/>
<proteinExistence type="predicted"/>
<protein>
    <submittedName>
        <fullName evidence="2">Uncharacterized protein</fullName>
    </submittedName>
</protein>
<feature type="compositionally biased region" description="Basic and acidic residues" evidence="1">
    <location>
        <begin position="49"/>
        <end position="75"/>
    </location>
</feature>
<evidence type="ECO:0000313" key="3">
    <source>
        <dbReference type="Proteomes" id="UP000190074"/>
    </source>
</evidence>
<dbReference type="Proteomes" id="UP000190074">
    <property type="component" value="Unassembled WGS sequence"/>
</dbReference>
<organism evidence="2 3">
    <name type="scientific">Mycobacteroides abscessus subsp. massiliense</name>
    <dbReference type="NCBI Taxonomy" id="1962118"/>
    <lineage>
        <taxon>Bacteria</taxon>
        <taxon>Bacillati</taxon>
        <taxon>Actinomycetota</taxon>
        <taxon>Actinomycetes</taxon>
        <taxon>Mycobacteriales</taxon>
        <taxon>Mycobacteriaceae</taxon>
        <taxon>Mycobacteroides</taxon>
        <taxon>Mycobacteroides abscessus</taxon>
    </lineage>
</organism>
<gene>
    <name evidence="2" type="ORF">SAMEA2259716_05516</name>
</gene>
<feature type="region of interest" description="Disordered" evidence="1">
    <location>
        <begin position="194"/>
        <end position="249"/>
    </location>
</feature>
<feature type="compositionally biased region" description="Polar residues" evidence="1">
    <location>
        <begin position="194"/>
        <end position="204"/>
    </location>
</feature>
<dbReference type="EMBL" id="FVGW01000019">
    <property type="protein sequence ID" value="SKM93008.1"/>
    <property type="molecule type" value="Genomic_DNA"/>
</dbReference>
<evidence type="ECO:0000313" key="2">
    <source>
        <dbReference type="EMBL" id="SKM93008.1"/>
    </source>
</evidence>
<sequence length="249" mass="27647">MYGIGKRRIGGPAEVGGAARRDEPGQGDQPAAQKQPVGQGIQARKSHIWRADMQRQHQIGEAEHDRRGVEQQHDRAVHGEQLVVLLIREELKPGMNQFSAHQQGHQPAHEEKAEAGDDVHHADQLVIGGTEQPVGESAAQTPRRKRALGRHRHEKLRLCAHRSSRRAVAARPWTRDRFRVLNMVATQQMRFVSTPDSRSFNGSPLTPGRARAFSLSPPRGTDGEPLEDKSPYPISTGSPYPVPTARKPF</sequence>
<feature type="region of interest" description="Disordered" evidence="1">
    <location>
        <begin position="1"/>
        <end position="75"/>
    </location>
</feature>
<name>A0A1U2M850_9MYCO</name>
<evidence type="ECO:0000256" key="1">
    <source>
        <dbReference type="SAM" id="MobiDB-lite"/>
    </source>
</evidence>
<reference evidence="2 3" key="1">
    <citation type="submission" date="2016-11" db="EMBL/GenBank/DDBJ databases">
        <authorList>
            <consortium name="Pathogen Informatics"/>
        </authorList>
    </citation>
    <scope>NUCLEOTIDE SEQUENCE [LARGE SCALE GENOMIC DNA]</scope>
    <source>
        <strain evidence="2 3">911</strain>
    </source>
</reference>
<accession>A0A1U2M850</accession>